<feature type="region of interest" description="Disordered" evidence="1">
    <location>
        <begin position="185"/>
        <end position="226"/>
    </location>
</feature>
<protein>
    <submittedName>
        <fullName evidence="2">Uncharacterized protein</fullName>
    </submittedName>
</protein>
<dbReference type="GeneID" id="66053713"/>
<dbReference type="OrthoDB" id="10526794at2759"/>
<reference evidence="2 3" key="1">
    <citation type="journal article" date="2007" name="Science">
        <title>The Chlamydomonas genome reveals the evolution of key animal and plant functions.</title>
        <authorList>
            <person name="Merchant S.S."/>
            <person name="Prochnik S.E."/>
            <person name="Vallon O."/>
            <person name="Harris E.H."/>
            <person name="Karpowicz S.J."/>
            <person name="Witman G.B."/>
            <person name="Terry A."/>
            <person name="Salamov A."/>
            <person name="Fritz-Laylin L.K."/>
            <person name="Marechal-Drouard L."/>
            <person name="Marshall W.F."/>
            <person name="Qu L.H."/>
            <person name="Nelson D.R."/>
            <person name="Sanderfoot A.A."/>
            <person name="Spalding M.H."/>
            <person name="Kapitonov V.V."/>
            <person name="Ren Q."/>
            <person name="Ferris P."/>
            <person name="Lindquist E."/>
            <person name="Shapiro H."/>
            <person name="Lucas S.M."/>
            <person name="Grimwood J."/>
            <person name="Schmutz J."/>
            <person name="Cardol P."/>
            <person name="Cerutti H."/>
            <person name="Chanfreau G."/>
            <person name="Chen C.L."/>
            <person name="Cognat V."/>
            <person name="Croft M.T."/>
            <person name="Dent R."/>
            <person name="Dutcher S."/>
            <person name="Fernandez E."/>
            <person name="Fukuzawa H."/>
            <person name="Gonzalez-Ballester D."/>
            <person name="Gonzalez-Halphen D."/>
            <person name="Hallmann A."/>
            <person name="Hanikenne M."/>
            <person name="Hippler M."/>
            <person name="Inwood W."/>
            <person name="Jabbari K."/>
            <person name="Kalanon M."/>
            <person name="Kuras R."/>
            <person name="Lefebvre P.A."/>
            <person name="Lemaire S.D."/>
            <person name="Lobanov A.V."/>
            <person name="Lohr M."/>
            <person name="Manuell A."/>
            <person name="Meier I."/>
            <person name="Mets L."/>
            <person name="Mittag M."/>
            <person name="Mittelmeier T."/>
            <person name="Moroney J.V."/>
            <person name="Moseley J."/>
            <person name="Napoli C."/>
            <person name="Nedelcu A.M."/>
            <person name="Niyogi K."/>
            <person name="Novoselov S.V."/>
            <person name="Paulsen I.T."/>
            <person name="Pazour G."/>
            <person name="Purton S."/>
            <person name="Ral J.P."/>
            <person name="Riano-Pachon D.M."/>
            <person name="Riekhof W."/>
            <person name="Rymarquis L."/>
            <person name="Schroda M."/>
            <person name="Stern D."/>
            <person name="Umen J."/>
            <person name="Willows R."/>
            <person name="Wilson N."/>
            <person name="Zimmer S.L."/>
            <person name="Allmer J."/>
            <person name="Balk J."/>
            <person name="Bisova K."/>
            <person name="Chen C.J."/>
            <person name="Elias M."/>
            <person name="Gendler K."/>
            <person name="Hauser C."/>
            <person name="Lamb M.R."/>
            <person name="Ledford H."/>
            <person name="Long J.C."/>
            <person name="Minagawa J."/>
            <person name="Page M.D."/>
            <person name="Pan J."/>
            <person name="Pootakham W."/>
            <person name="Roje S."/>
            <person name="Rose A."/>
            <person name="Stahlberg E."/>
            <person name="Terauchi A.M."/>
            <person name="Yang P."/>
            <person name="Ball S."/>
            <person name="Bowler C."/>
            <person name="Dieckmann C.L."/>
            <person name="Gladyshev V.N."/>
            <person name="Green P."/>
            <person name="Jorgensen R."/>
            <person name="Mayfield S."/>
            <person name="Mueller-Roeber B."/>
            <person name="Rajamani S."/>
            <person name="Sayre R.T."/>
            <person name="Brokstein P."/>
            <person name="Dubchak I."/>
            <person name="Goodstein D."/>
            <person name="Hornick L."/>
            <person name="Huang Y.W."/>
            <person name="Jhaveri J."/>
            <person name="Luo Y."/>
            <person name="Martinez D."/>
            <person name="Ngau W.C."/>
            <person name="Otillar B."/>
            <person name="Poliakov A."/>
            <person name="Porter A."/>
            <person name="Szajkowski L."/>
            <person name="Werner G."/>
            <person name="Zhou K."/>
            <person name="Grigoriev I.V."/>
            <person name="Rokhsar D.S."/>
            <person name="Grossman A.R."/>
        </authorList>
    </citation>
    <scope>NUCLEOTIDE SEQUENCE [LARGE SCALE GENOMIC DNA]</scope>
    <source>
        <strain evidence="3">CC-503</strain>
    </source>
</reference>
<accession>A0A2K3DP83</accession>
<proteinExistence type="predicted"/>
<keyword evidence="3" id="KW-1185">Reference proteome</keyword>
<feature type="region of interest" description="Disordered" evidence="1">
    <location>
        <begin position="1"/>
        <end position="20"/>
    </location>
</feature>
<gene>
    <name evidence="2" type="ORF">CHLRE_06g278240v5</name>
</gene>
<evidence type="ECO:0000256" key="1">
    <source>
        <dbReference type="SAM" id="MobiDB-lite"/>
    </source>
</evidence>
<evidence type="ECO:0000313" key="3">
    <source>
        <dbReference type="Proteomes" id="UP000006906"/>
    </source>
</evidence>
<dbReference type="Proteomes" id="UP000006906">
    <property type="component" value="Chromosome 6"/>
</dbReference>
<dbReference type="AlphaFoldDB" id="A0A2K3DP83"/>
<dbReference type="InParanoid" id="A0A2K3DP83"/>
<sequence>MPGGSLPTPMRRHPDAGAAEAPTEQAHGACTCSQCTCNPCTCGQAAARAAKTSGSSGAGDGNKSIYRTTGGAGVLGSYAPPPAGGMSPMNTGDNNNGGGGGGGGAPGDAYQQMAQQVGSAGGGDSSAAGGSSRGGAGHGGSSSGGEEGARYEPDYEGPGVGDGSAAFPTATEMVGALHTALQAPPGAEGLQSRAPGGAGVTGSYGPPDSALPPRVPAGAAGGLAGEASRGAWVRPGAAAWERWCGYG</sequence>
<dbReference type="STRING" id="3055.A0A2K3DP83"/>
<dbReference type="RefSeq" id="XP_042923866.1">
    <property type="nucleotide sequence ID" value="XM_043063162.1"/>
</dbReference>
<feature type="compositionally biased region" description="Gly residues" evidence="1">
    <location>
        <begin position="131"/>
        <end position="146"/>
    </location>
</feature>
<name>A0A2K3DP83_CHLRE</name>
<feature type="region of interest" description="Disordered" evidence="1">
    <location>
        <begin position="76"/>
        <end position="167"/>
    </location>
</feature>
<feature type="compositionally biased region" description="Gly residues" evidence="1">
    <location>
        <begin position="95"/>
        <end position="106"/>
    </location>
</feature>
<evidence type="ECO:0000313" key="2">
    <source>
        <dbReference type="EMBL" id="PNW82354.1"/>
    </source>
</evidence>
<organism evidence="2 3">
    <name type="scientific">Chlamydomonas reinhardtii</name>
    <name type="common">Chlamydomonas smithii</name>
    <dbReference type="NCBI Taxonomy" id="3055"/>
    <lineage>
        <taxon>Eukaryota</taxon>
        <taxon>Viridiplantae</taxon>
        <taxon>Chlorophyta</taxon>
        <taxon>core chlorophytes</taxon>
        <taxon>Chlorophyceae</taxon>
        <taxon>CS clade</taxon>
        <taxon>Chlamydomonadales</taxon>
        <taxon>Chlamydomonadaceae</taxon>
        <taxon>Chlamydomonas</taxon>
    </lineage>
</organism>
<dbReference type="EMBL" id="CM008967">
    <property type="protein sequence ID" value="PNW82354.1"/>
    <property type="molecule type" value="Genomic_DNA"/>
</dbReference>
<dbReference type="Gramene" id="PNW82354">
    <property type="protein sequence ID" value="PNW82354"/>
    <property type="gene ID" value="CHLRE_06g278240v5"/>
</dbReference>